<organism evidence="1 2">
    <name type="scientific">Heliomicrobium gestii</name>
    <name type="common">Heliobacterium gestii</name>
    <dbReference type="NCBI Taxonomy" id="2699"/>
    <lineage>
        <taxon>Bacteria</taxon>
        <taxon>Bacillati</taxon>
        <taxon>Bacillota</taxon>
        <taxon>Clostridia</taxon>
        <taxon>Eubacteriales</taxon>
        <taxon>Heliobacteriaceae</taxon>
        <taxon>Heliomicrobium</taxon>
    </lineage>
</organism>
<dbReference type="EMBL" id="WXEX01000005">
    <property type="protein sequence ID" value="MZP42873.1"/>
    <property type="molecule type" value="Genomic_DNA"/>
</dbReference>
<evidence type="ECO:0000313" key="2">
    <source>
        <dbReference type="Proteomes" id="UP000471031"/>
    </source>
</evidence>
<dbReference type="RefSeq" id="WP_161261444.1">
    <property type="nucleotide sequence ID" value="NZ_JAFBDC010000004.1"/>
</dbReference>
<dbReference type="AlphaFoldDB" id="A0A845LHC9"/>
<name>A0A845LHC9_HELGE</name>
<protein>
    <submittedName>
        <fullName evidence="1">Uncharacterized protein</fullName>
    </submittedName>
</protein>
<evidence type="ECO:0000313" key="1">
    <source>
        <dbReference type="EMBL" id="MZP42873.1"/>
    </source>
</evidence>
<keyword evidence="2" id="KW-1185">Reference proteome</keyword>
<reference evidence="1 2" key="1">
    <citation type="submission" date="2020-01" db="EMBL/GenBank/DDBJ databases">
        <title>Whole genome sequence of Heliobacterium gestii DSM 11169.</title>
        <authorList>
            <person name="Kyndt J.A."/>
            <person name="Meyer T.E."/>
        </authorList>
    </citation>
    <scope>NUCLEOTIDE SEQUENCE [LARGE SCALE GENOMIC DNA]</scope>
    <source>
        <strain evidence="1 2">DSM 11169</strain>
    </source>
</reference>
<accession>A0A845LHC9</accession>
<dbReference type="OrthoDB" id="2872188at2"/>
<dbReference type="Proteomes" id="UP000471031">
    <property type="component" value="Unassembled WGS sequence"/>
</dbReference>
<sequence length="356" mass="38809">MAGFFSKLFGGGSDKPAAGETPRIGAAKAAPSGSPVDAVRAKEAQWNVVSLTQPVPYYELGDITIVDADRYFFVDVPEDLKADFRAKNPEIVFNRDKSFDGFHYYSDIPMRSGIYDLVERINHHRQLAAQEWLASGEIPVNRPRLGVLHINPYGTSGHAGKNALELQIFRTDEFTHRVFRAVYKELQAADHEMLTMKTATEVNRYNAFLTELKVHAWVTLPKGGEAIVPGGQQPVGATLVSELMEADLQSGTSKFSLAKWLSRSLAEVTGTEQGAISGLEGSIRGYELFVDKADYSVCLTASVAAPENLGPVLAEKAVPFTGDDVARLIQQPMNPTGEYTLRLVAARKGFDLGGMG</sequence>
<proteinExistence type="predicted"/>
<comment type="caution">
    <text evidence="1">The sequence shown here is derived from an EMBL/GenBank/DDBJ whole genome shotgun (WGS) entry which is preliminary data.</text>
</comment>
<gene>
    <name evidence="1" type="ORF">GTO89_07445</name>
</gene>